<evidence type="ECO:0000256" key="1">
    <source>
        <dbReference type="SAM" id="MobiDB-lite"/>
    </source>
</evidence>
<evidence type="ECO:0000313" key="3">
    <source>
        <dbReference type="Ensembl" id="ENSSBOP00000017230.1"/>
    </source>
</evidence>
<organism evidence="3 4">
    <name type="scientific">Saimiri boliviensis boliviensis</name>
    <name type="common">Bolivian squirrel monkey</name>
    <dbReference type="NCBI Taxonomy" id="39432"/>
    <lineage>
        <taxon>Eukaryota</taxon>
        <taxon>Metazoa</taxon>
        <taxon>Chordata</taxon>
        <taxon>Craniata</taxon>
        <taxon>Vertebrata</taxon>
        <taxon>Euteleostomi</taxon>
        <taxon>Mammalia</taxon>
        <taxon>Eutheria</taxon>
        <taxon>Euarchontoglires</taxon>
        <taxon>Primates</taxon>
        <taxon>Haplorrhini</taxon>
        <taxon>Platyrrhini</taxon>
        <taxon>Cebidae</taxon>
        <taxon>Saimiriinae</taxon>
        <taxon>Saimiri</taxon>
    </lineage>
</organism>
<feature type="compositionally biased region" description="Basic and acidic residues" evidence="1">
    <location>
        <begin position="80"/>
        <end position="92"/>
    </location>
</feature>
<feature type="transmembrane region" description="Helical" evidence="2">
    <location>
        <begin position="12"/>
        <end position="32"/>
    </location>
</feature>
<keyword evidence="2" id="KW-0472">Membrane</keyword>
<dbReference type="AlphaFoldDB" id="A0A2K6TC65"/>
<proteinExistence type="predicted"/>
<feature type="region of interest" description="Disordered" evidence="1">
    <location>
        <begin position="78"/>
        <end position="112"/>
    </location>
</feature>
<reference evidence="3" key="2">
    <citation type="submission" date="2025-09" db="UniProtKB">
        <authorList>
            <consortium name="Ensembl"/>
        </authorList>
    </citation>
    <scope>IDENTIFICATION</scope>
</reference>
<evidence type="ECO:0000256" key="2">
    <source>
        <dbReference type="SAM" id="Phobius"/>
    </source>
</evidence>
<keyword evidence="2" id="KW-1133">Transmembrane helix</keyword>
<keyword evidence="2" id="KW-0812">Transmembrane</keyword>
<dbReference type="Ensembl" id="ENSSBOT00000034039.1">
    <property type="protein sequence ID" value="ENSSBOP00000017230.1"/>
    <property type="gene ID" value="ENSSBOG00000025272.1"/>
</dbReference>
<dbReference type="Proteomes" id="UP000233220">
    <property type="component" value="Unplaced"/>
</dbReference>
<reference evidence="3" key="1">
    <citation type="submission" date="2025-08" db="UniProtKB">
        <authorList>
            <consortium name="Ensembl"/>
        </authorList>
    </citation>
    <scope>IDENTIFICATION</scope>
</reference>
<protein>
    <submittedName>
        <fullName evidence="3">Uncharacterized protein</fullName>
    </submittedName>
</protein>
<evidence type="ECO:0000313" key="4">
    <source>
        <dbReference type="Proteomes" id="UP000233220"/>
    </source>
</evidence>
<dbReference type="GeneTree" id="ENSGT00940000161608"/>
<name>A0A2K6TC65_SAIBB</name>
<keyword evidence="4" id="KW-1185">Reference proteome</keyword>
<accession>A0A2K6TC65</accession>
<sequence>FLPLFPVKVKTQMVAVIGAAVLLLDLLGLLLLGQLLMFHIYLSTSPAAPNPPRPPSQILCRLPSARVHLCSRSASARNEIMGKKGKSQEEMKSQTQQGAELTPEPSGVVPGA</sequence>